<reference evidence="2 3" key="1">
    <citation type="submission" date="2015-03" db="EMBL/GenBank/DDBJ databases">
        <authorList>
            <person name="Murphy D."/>
        </authorList>
    </citation>
    <scope>NUCLEOTIDE SEQUENCE [LARGE SCALE GENOMIC DNA]</scope>
    <source>
        <strain evidence="2 3">OL-4</strain>
    </source>
</reference>
<dbReference type="RefSeq" id="WP_046495700.1">
    <property type="nucleotide sequence ID" value="NZ_CGIH01000009.1"/>
</dbReference>
<dbReference type="PANTHER" id="PTHR35007">
    <property type="entry name" value="INTEGRAL MEMBRANE PROTEIN-RELATED"/>
    <property type="match status" value="1"/>
</dbReference>
<evidence type="ECO:0000256" key="1">
    <source>
        <dbReference type="SAM" id="Phobius"/>
    </source>
</evidence>
<protein>
    <submittedName>
        <fullName evidence="2">Uncharacterized</fullName>
    </submittedName>
</protein>
<evidence type="ECO:0000313" key="2">
    <source>
        <dbReference type="EMBL" id="CFX15327.1"/>
    </source>
</evidence>
<dbReference type="Proteomes" id="UP000045545">
    <property type="component" value="Unassembled WGS sequence"/>
</dbReference>
<accession>A0A0E4C7X7</accession>
<keyword evidence="3" id="KW-1185">Reference proteome</keyword>
<feature type="transmembrane region" description="Helical" evidence="1">
    <location>
        <begin position="6"/>
        <end position="26"/>
    </location>
</feature>
<dbReference type="STRING" id="690567.627"/>
<feature type="transmembrane region" description="Helical" evidence="1">
    <location>
        <begin position="210"/>
        <end position="231"/>
    </location>
</feature>
<organism evidence="2 3">
    <name type="scientific">Syntrophomonas zehnderi OL-4</name>
    <dbReference type="NCBI Taxonomy" id="690567"/>
    <lineage>
        <taxon>Bacteria</taxon>
        <taxon>Bacillati</taxon>
        <taxon>Bacillota</taxon>
        <taxon>Clostridia</taxon>
        <taxon>Eubacteriales</taxon>
        <taxon>Syntrophomonadaceae</taxon>
        <taxon>Syntrophomonas</taxon>
    </lineage>
</organism>
<dbReference type="PANTHER" id="PTHR35007:SF1">
    <property type="entry name" value="PILUS ASSEMBLY PROTEIN"/>
    <property type="match status" value="1"/>
</dbReference>
<keyword evidence="1" id="KW-1133">Transmembrane helix</keyword>
<sequence length="241" mass="27295">MIEALLPSVLIAGAFFAWVYPGNIMLSIGARAPDDWKDRYSNHIQNLSLNISPELVAGIRLGGFCFGMFLAVLLWISYGVLWSFLGILLAFLCFLIPEKYLERKEKKRIAELSREFPNMVTLVQVFSKAADLQKQLYRLATEMATYPMSVALNNFAKRCNYLPINNFVSVLQYGIDSGADIDDILATFSFRTYESRLNEVKRNIKSRPTVMTFISGAMALVFVLLLIVPMYSNIITKLNSF</sequence>
<dbReference type="EMBL" id="CGIH01000009">
    <property type="protein sequence ID" value="CFX15327.1"/>
    <property type="molecule type" value="Genomic_DNA"/>
</dbReference>
<keyword evidence="1" id="KW-0812">Transmembrane</keyword>
<feature type="transmembrane region" description="Helical" evidence="1">
    <location>
        <begin position="75"/>
        <end position="97"/>
    </location>
</feature>
<dbReference type="OrthoDB" id="1806297at2"/>
<name>A0A0E4C7X7_9FIRM</name>
<evidence type="ECO:0000313" key="3">
    <source>
        <dbReference type="Proteomes" id="UP000045545"/>
    </source>
</evidence>
<gene>
    <name evidence="2" type="ORF">627</name>
</gene>
<dbReference type="AlphaFoldDB" id="A0A0E4C7X7"/>
<keyword evidence="1" id="KW-0472">Membrane</keyword>
<proteinExistence type="predicted"/>